<evidence type="ECO:0000313" key="4">
    <source>
        <dbReference type="Proteomes" id="UP000078596"/>
    </source>
</evidence>
<dbReference type="AlphaFoldDB" id="A0A191ZHY7"/>
<dbReference type="EMBL" id="CP016027">
    <property type="protein sequence ID" value="ANJ67467.1"/>
    <property type="molecule type" value="Genomic_DNA"/>
</dbReference>
<dbReference type="InterPro" id="IPR001763">
    <property type="entry name" value="Rhodanese-like_dom"/>
</dbReference>
<gene>
    <name evidence="3" type="ORF">A9404_08780</name>
</gene>
<dbReference type="PANTHER" id="PTHR44086:SF10">
    <property type="entry name" value="THIOSULFATE SULFURTRANSFERASE_RHODANESE-LIKE DOMAIN-CONTAINING PROTEIN 3"/>
    <property type="match status" value="1"/>
</dbReference>
<dbReference type="KEGG" id="haz:A9404_08780"/>
<accession>A0A191ZHY7</accession>
<dbReference type="SUPFAM" id="SSF52821">
    <property type="entry name" value="Rhodanese/Cell cycle control phosphatase"/>
    <property type="match status" value="1"/>
</dbReference>
<organism evidence="3 4">
    <name type="scientific">Halothiobacillus diazotrophicus</name>
    <dbReference type="NCBI Taxonomy" id="1860122"/>
    <lineage>
        <taxon>Bacteria</taxon>
        <taxon>Pseudomonadati</taxon>
        <taxon>Pseudomonadota</taxon>
        <taxon>Gammaproteobacteria</taxon>
        <taxon>Chromatiales</taxon>
        <taxon>Halothiobacillaceae</taxon>
        <taxon>Halothiobacillus</taxon>
    </lineage>
</organism>
<proteinExistence type="predicted"/>
<keyword evidence="1" id="KW-1133">Transmembrane helix</keyword>
<sequence>MQEFLDFLIRHWALSLVAIVLIVMLLGNEMTRGLQKFQNLTAAELARLIGREQVVLIDVREPDEFRGEHIKGAQHIPLGSLPTKLTDLEKHKADQVLLYCRSGNRSSAAANMMVKAGFTNVGHLAGGIMAWKAENYPVTRK</sequence>
<feature type="transmembrane region" description="Helical" evidence="1">
    <location>
        <begin position="12"/>
        <end position="28"/>
    </location>
</feature>
<dbReference type="SMART" id="SM00450">
    <property type="entry name" value="RHOD"/>
    <property type="match status" value="1"/>
</dbReference>
<reference evidence="3 4" key="1">
    <citation type="submission" date="2016-06" db="EMBL/GenBank/DDBJ databases">
        <title>Insight into the functional genes involving in sulfur oxidation in Pearl River water.</title>
        <authorList>
            <person name="Luo J."/>
            <person name="Tan X."/>
            <person name="Lin W."/>
        </authorList>
    </citation>
    <scope>NUCLEOTIDE SEQUENCE [LARGE SCALE GENOMIC DNA]</scope>
    <source>
        <strain evidence="3 4">LS2</strain>
    </source>
</reference>
<keyword evidence="4" id="KW-1185">Reference proteome</keyword>
<dbReference type="Proteomes" id="UP000078596">
    <property type="component" value="Chromosome"/>
</dbReference>
<dbReference type="GO" id="GO:0004792">
    <property type="term" value="F:thiosulfate-cyanide sulfurtransferase activity"/>
    <property type="evidence" value="ECO:0007669"/>
    <property type="project" value="TreeGrafter"/>
</dbReference>
<dbReference type="RefSeq" id="WP_066100394.1">
    <property type="nucleotide sequence ID" value="NZ_CP016027.1"/>
</dbReference>
<protein>
    <recommendedName>
        <fullName evidence="2">Rhodanese domain-containing protein</fullName>
    </recommendedName>
</protein>
<dbReference type="STRING" id="1860122.A9404_08780"/>
<dbReference type="CDD" id="cd00158">
    <property type="entry name" value="RHOD"/>
    <property type="match status" value="1"/>
</dbReference>
<evidence type="ECO:0000256" key="1">
    <source>
        <dbReference type="SAM" id="Phobius"/>
    </source>
</evidence>
<dbReference type="InterPro" id="IPR036873">
    <property type="entry name" value="Rhodanese-like_dom_sf"/>
</dbReference>
<keyword evidence="1" id="KW-0812">Transmembrane</keyword>
<name>A0A191ZHY7_9GAMM</name>
<evidence type="ECO:0000259" key="2">
    <source>
        <dbReference type="PROSITE" id="PS50206"/>
    </source>
</evidence>
<dbReference type="Pfam" id="PF00581">
    <property type="entry name" value="Rhodanese"/>
    <property type="match status" value="1"/>
</dbReference>
<feature type="domain" description="Rhodanese" evidence="2">
    <location>
        <begin position="50"/>
        <end position="140"/>
    </location>
</feature>
<keyword evidence="1" id="KW-0472">Membrane</keyword>
<dbReference type="PANTHER" id="PTHR44086">
    <property type="entry name" value="THIOSULFATE SULFURTRANSFERASE RDL2, MITOCHONDRIAL-RELATED"/>
    <property type="match status" value="1"/>
</dbReference>
<dbReference type="OrthoDB" id="9808735at2"/>
<evidence type="ECO:0000313" key="3">
    <source>
        <dbReference type="EMBL" id="ANJ67467.1"/>
    </source>
</evidence>
<dbReference type="PROSITE" id="PS50206">
    <property type="entry name" value="RHODANESE_3"/>
    <property type="match status" value="1"/>
</dbReference>
<dbReference type="Gene3D" id="3.40.250.10">
    <property type="entry name" value="Rhodanese-like domain"/>
    <property type="match status" value="1"/>
</dbReference>